<name>A0A426X1R6_ENSVE</name>
<dbReference type="EMBL" id="AMZH03029117">
    <property type="protein sequence ID" value="RRT33416.1"/>
    <property type="molecule type" value="Genomic_DNA"/>
</dbReference>
<sequence length="83" mass="9404">MTSCSSGCGHAALWTLIKGIEQALRCDLYDLLELSRERATARVLRPRLPVAQWVCQQLYSAARWRPAHCGFGRRSSSQERPMV</sequence>
<proteinExistence type="predicted"/>
<organism evidence="1 2">
    <name type="scientific">Ensete ventricosum</name>
    <name type="common">Abyssinian banana</name>
    <name type="synonym">Musa ensete</name>
    <dbReference type="NCBI Taxonomy" id="4639"/>
    <lineage>
        <taxon>Eukaryota</taxon>
        <taxon>Viridiplantae</taxon>
        <taxon>Streptophyta</taxon>
        <taxon>Embryophyta</taxon>
        <taxon>Tracheophyta</taxon>
        <taxon>Spermatophyta</taxon>
        <taxon>Magnoliopsida</taxon>
        <taxon>Liliopsida</taxon>
        <taxon>Zingiberales</taxon>
        <taxon>Musaceae</taxon>
        <taxon>Ensete</taxon>
    </lineage>
</organism>
<comment type="caution">
    <text evidence="1">The sequence shown here is derived from an EMBL/GenBank/DDBJ whole genome shotgun (WGS) entry which is preliminary data.</text>
</comment>
<evidence type="ECO:0000313" key="2">
    <source>
        <dbReference type="Proteomes" id="UP000287651"/>
    </source>
</evidence>
<protein>
    <submittedName>
        <fullName evidence="1">Uncharacterized protein</fullName>
    </submittedName>
</protein>
<accession>A0A426X1R6</accession>
<dbReference type="Proteomes" id="UP000287651">
    <property type="component" value="Unassembled WGS sequence"/>
</dbReference>
<dbReference type="AlphaFoldDB" id="A0A426X1R6"/>
<reference evidence="1 2" key="1">
    <citation type="journal article" date="2014" name="Agronomy (Basel)">
        <title>A Draft Genome Sequence for Ensete ventricosum, the Drought-Tolerant Tree Against Hunger.</title>
        <authorList>
            <person name="Harrison J."/>
            <person name="Moore K.A."/>
            <person name="Paszkiewicz K."/>
            <person name="Jones T."/>
            <person name="Grant M."/>
            <person name="Ambacheew D."/>
            <person name="Muzemil S."/>
            <person name="Studholme D.J."/>
        </authorList>
    </citation>
    <scope>NUCLEOTIDE SEQUENCE [LARGE SCALE GENOMIC DNA]</scope>
</reference>
<evidence type="ECO:0000313" key="1">
    <source>
        <dbReference type="EMBL" id="RRT33416.1"/>
    </source>
</evidence>
<gene>
    <name evidence="1" type="ORF">B296_00042991</name>
</gene>